<reference evidence="2 3" key="1">
    <citation type="submission" date="2019-02" db="EMBL/GenBank/DDBJ databases">
        <title>Deep-cultivation of Planctomycetes and their phenomic and genomic characterization uncovers novel biology.</title>
        <authorList>
            <person name="Wiegand S."/>
            <person name="Jogler M."/>
            <person name="Boedeker C."/>
            <person name="Pinto D."/>
            <person name="Vollmers J."/>
            <person name="Rivas-Marin E."/>
            <person name="Kohn T."/>
            <person name="Peeters S.H."/>
            <person name="Heuer A."/>
            <person name="Rast P."/>
            <person name="Oberbeckmann S."/>
            <person name="Bunk B."/>
            <person name="Jeske O."/>
            <person name="Meyerdierks A."/>
            <person name="Storesund J.E."/>
            <person name="Kallscheuer N."/>
            <person name="Luecker S."/>
            <person name="Lage O.M."/>
            <person name="Pohl T."/>
            <person name="Merkel B.J."/>
            <person name="Hornburger P."/>
            <person name="Mueller R.-W."/>
            <person name="Bruemmer F."/>
            <person name="Labrenz M."/>
            <person name="Spormann A.M."/>
            <person name="Op Den Camp H."/>
            <person name="Overmann J."/>
            <person name="Amann R."/>
            <person name="Jetten M.S.M."/>
            <person name="Mascher T."/>
            <person name="Medema M.H."/>
            <person name="Devos D.P."/>
            <person name="Kaster A.-K."/>
            <person name="Ovreas L."/>
            <person name="Rohde M."/>
            <person name="Galperin M.Y."/>
            <person name="Jogler C."/>
        </authorList>
    </citation>
    <scope>NUCLEOTIDE SEQUENCE [LARGE SCALE GENOMIC DNA]</scope>
    <source>
        <strain evidence="2 3">Pla22</strain>
    </source>
</reference>
<feature type="region of interest" description="Disordered" evidence="1">
    <location>
        <begin position="483"/>
        <end position="518"/>
    </location>
</feature>
<comment type="caution">
    <text evidence="2">The sequence shown here is derived from an EMBL/GenBank/DDBJ whole genome shotgun (WGS) entry which is preliminary data.</text>
</comment>
<feature type="compositionally biased region" description="Polar residues" evidence="1">
    <location>
        <begin position="503"/>
        <end position="518"/>
    </location>
</feature>
<feature type="compositionally biased region" description="Low complexity" evidence="1">
    <location>
        <begin position="10"/>
        <end position="20"/>
    </location>
</feature>
<dbReference type="EMBL" id="SJPI01000001">
    <property type="protein sequence ID" value="TWT53567.1"/>
    <property type="molecule type" value="Genomic_DNA"/>
</dbReference>
<keyword evidence="3" id="KW-1185">Reference proteome</keyword>
<dbReference type="AlphaFoldDB" id="A0A5C5WSI0"/>
<accession>A0A5C5WSI0</accession>
<evidence type="ECO:0000313" key="3">
    <source>
        <dbReference type="Proteomes" id="UP000316598"/>
    </source>
</evidence>
<dbReference type="OrthoDB" id="280947at2"/>
<organism evidence="2 3">
    <name type="scientific">Rubripirellula amarantea</name>
    <dbReference type="NCBI Taxonomy" id="2527999"/>
    <lineage>
        <taxon>Bacteria</taxon>
        <taxon>Pseudomonadati</taxon>
        <taxon>Planctomycetota</taxon>
        <taxon>Planctomycetia</taxon>
        <taxon>Pirellulales</taxon>
        <taxon>Pirellulaceae</taxon>
        <taxon>Rubripirellula</taxon>
    </lineage>
</organism>
<dbReference type="Proteomes" id="UP000316598">
    <property type="component" value="Unassembled WGS sequence"/>
</dbReference>
<feature type="region of interest" description="Disordered" evidence="1">
    <location>
        <begin position="1"/>
        <end position="20"/>
    </location>
</feature>
<protein>
    <submittedName>
        <fullName evidence="2">Uncharacterized protein</fullName>
    </submittedName>
</protein>
<proteinExistence type="predicted"/>
<sequence length="518" mass="57367">MSARKPSNHTTTRTKTLAAKTPKADRRQFLIAAVIASAGIIAQEATADTRDGVELKPNPKHQLFRVRVELDVKGNVDIASNPLVSRKISAKLPITSNATFDYEERFRFADDQGSKYSAGDYVTCAERYYHKASVESSLNKTTFKSELRESVRQAIVRRETMPEVIYSVDDYFTRDELDLLRLPASSVGLDSLLPSEKVTIGSKYRPDRESLASVLNLTSADVSDIEAEVVSLDESEAKIQFKGQIDGSVDGVPTVVRAVGKLTFDRQLGTCTWLAMALHETRDIGIAEPGFDVAATIRLLRKPTTMSMGLSQDLEDVDVMGDIPADRMFVDLQSDYIGFATLMNRQWRMMTDVPGAAMMRMTRDDRSVAQCDFRPLPSLEAGKQWTLEAFAEDVKRTLGDQLVEIVEAEERVSATDLRVLRVSATGSVEGVPIQWVLMHFSDDAGRRMLATFTLEEENMKRFAGSDLQLADSMRLIERSAKAAKEVADDESQPKSTRIADAISNDSPGNEVQSASDLK</sequence>
<dbReference type="RefSeq" id="WP_146513764.1">
    <property type="nucleotide sequence ID" value="NZ_SJPI01000001.1"/>
</dbReference>
<gene>
    <name evidence="2" type="ORF">Pla22_11960</name>
</gene>
<evidence type="ECO:0000256" key="1">
    <source>
        <dbReference type="SAM" id="MobiDB-lite"/>
    </source>
</evidence>
<evidence type="ECO:0000313" key="2">
    <source>
        <dbReference type="EMBL" id="TWT53567.1"/>
    </source>
</evidence>
<name>A0A5C5WSI0_9BACT</name>